<dbReference type="Pfam" id="PF13193">
    <property type="entry name" value="AMP-binding_C"/>
    <property type="match status" value="1"/>
</dbReference>
<dbReference type="Gene3D" id="3.40.50.12780">
    <property type="entry name" value="N-terminal domain of ligase-like"/>
    <property type="match status" value="1"/>
</dbReference>
<organism evidence="5 6">
    <name type="scientific">Mycobacterium paraseoulense</name>
    <dbReference type="NCBI Taxonomy" id="590652"/>
    <lineage>
        <taxon>Bacteria</taxon>
        <taxon>Bacillati</taxon>
        <taxon>Actinomycetota</taxon>
        <taxon>Actinomycetes</taxon>
        <taxon>Mycobacteriales</taxon>
        <taxon>Mycobacteriaceae</taxon>
        <taxon>Mycobacterium</taxon>
    </lineage>
</organism>
<evidence type="ECO:0000259" key="4">
    <source>
        <dbReference type="Pfam" id="PF13193"/>
    </source>
</evidence>
<evidence type="ECO:0000313" key="5">
    <source>
        <dbReference type="EMBL" id="ORB45475.1"/>
    </source>
</evidence>
<sequence length="524" mass="55914">MGAVPNPPSITAWREATLGDLLDEATNRWPDRAALKWPTGEGLASLTWTQVSKQSRAGAQLLRSISDGRAPVAVYASNSKSWYLAMWAAALAGRPLVPVNPALTGPELKTVLADSGASTVLAAENYRGQRLVELARGAAGELESVNEVWCIDDWLKNRPTGAQRNDVVRPADSFLIQYTSGTTGVPKGAVLSHRVCLNAAAAMNPALEPTEHEIYCSALPLYHIGALVAHALAMACIGGTYVMLDGFSAGQFLAAAAESGATILGGVPTMYLRMLDESSGGPVPLPRVRVLMVGGADIPESLIARLEEHFAASASVMYGQTEAPAITQTRLSDTASVKATTVGRAMAHRELRIIDATTSRPLPFGQIGEVCVRSPIRMDRYHNRPEATAATIDPDGWLRTGDLGSLGADGLLRIRGRIRDIVVRGGENIYAREVEDAIESHPDVAQAAVVGLADPDWGEIVAAAVVPRVGARPSVSELSQWVAQRLAAYKRPTHWRLVDQLPMTATGKPQKFKIVEAMRVHAGL</sequence>
<dbReference type="AlphaFoldDB" id="A0A1X0IF09"/>
<accession>A0A1X0IF09</accession>
<dbReference type="EMBL" id="MVIE01000004">
    <property type="protein sequence ID" value="ORB45475.1"/>
    <property type="molecule type" value="Genomic_DNA"/>
</dbReference>
<dbReference type="Pfam" id="PF00501">
    <property type="entry name" value="AMP-binding"/>
    <property type="match status" value="1"/>
</dbReference>
<evidence type="ECO:0008006" key="7">
    <source>
        <dbReference type="Google" id="ProtNLM"/>
    </source>
</evidence>
<dbReference type="PANTHER" id="PTHR43201">
    <property type="entry name" value="ACYL-COA SYNTHETASE"/>
    <property type="match status" value="1"/>
</dbReference>
<dbReference type="InterPro" id="IPR020845">
    <property type="entry name" value="AMP-binding_CS"/>
</dbReference>
<feature type="domain" description="AMP-binding enzyme C-terminal" evidence="4">
    <location>
        <begin position="433"/>
        <end position="508"/>
    </location>
</feature>
<dbReference type="InterPro" id="IPR042099">
    <property type="entry name" value="ANL_N_sf"/>
</dbReference>
<dbReference type="InterPro" id="IPR045851">
    <property type="entry name" value="AMP-bd_C_sf"/>
</dbReference>
<evidence type="ECO:0000313" key="6">
    <source>
        <dbReference type="Proteomes" id="UP000192513"/>
    </source>
</evidence>
<protein>
    <recommendedName>
        <fullName evidence="7">AMP-dependent synthetase</fullName>
    </recommendedName>
</protein>
<dbReference type="SUPFAM" id="SSF56801">
    <property type="entry name" value="Acetyl-CoA synthetase-like"/>
    <property type="match status" value="1"/>
</dbReference>
<dbReference type="Proteomes" id="UP000192513">
    <property type="component" value="Unassembled WGS sequence"/>
</dbReference>
<comment type="similarity">
    <text evidence="1">Belongs to the ATP-dependent AMP-binding enzyme family.</text>
</comment>
<dbReference type="GO" id="GO:0006631">
    <property type="term" value="P:fatty acid metabolic process"/>
    <property type="evidence" value="ECO:0007669"/>
    <property type="project" value="TreeGrafter"/>
</dbReference>
<dbReference type="STRING" id="590652.BST39_04495"/>
<keyword evidence="6" id="KW-1185">Reference proteome</keyword>
<evidence type="ECO:0000259" key="3">
    <source>
        <dbReference type="Pfam" id="PF00501"/>
    </source>
</evidence>
<gene>
    <name evidence="5" type="ORF">BST39_04495</name>
</gene>
<keyword evidence="2" id="KW-0436">Ligase</keyword>
<dbReference type="InterPro" id="IPR025110">
    <property type="entry name" value="AMP-bd_C"/>
</dbReference>
<comment type="caution">
    <text evidence="5">The sequence shown here is derived from an EMBL/GenBank/DDBJ whole genome shotgun (WGS) entry which is preliminary data.</text>
</comment>
<dbReference type="PANTHER" id="PTHR43201:SF5">
    <property type="entry name" value="MEDIUM-CHAIN ACYL-COA LIGASE ACSF2, MITOCHONDRIAL"/>
    <property type="match status" value="1"/>
</dbReference>
<dbReference type="InterPro" id="IPR000873">
    <property type="entry name" value="AMP-dep_synth/lig_dom"/>
</dbReference>
<dbReference type="PROSITE" id="PS00455">
    <property type="entry name" value="AMP_BINDING"/>
    <property type="match status" value="1"/>
</dbReference>
<dbReference type="GO" id="GO:0031956">
    <property type="term" value="F:medium-chain fatty acid-CoA ligase activity"/>
    <property type="evidence" value="ECO:0007669"/>
    <property type="project" value="TreeGrafter"/>
</dbReference>
<evidence type="ECO:0000256" key="1">
    <source>
        <dbReference type="ARBA" id="ARBA00006432"/>
    </source>
</evidence>
<name>A0A1X0IF09_9MYCO</name>
<proteinExistence type="inferred from homology"/>
<dbReference type="Gene3D" id="3.30.300.30">
    <property type="match status" value="1"/>
</dbReference>
<feature type="domain" description="AMP-dependent synthetase/ligase" evidence="3">
    <location>
        <begin position="23"/>
        <end position="381"/>
    </location>
</feature>
<evidence type="ECO:0000256" key="2">
    <source>
        <dbReference type="ARBA" id="ARBA00022598"/>
    </source>
</evidence>
<reference evidence="5 6" key="1">
    <citation type="submission" date="2017-02" db="EMBL/GenBank/DDBJ databases">
        <title>The new phylogeny of genus Mycobacterium.</title>
        <authorList>
            <person name="Tortoli E."/>
            <person name="Trovato A."/>
            <person name="Cirillo D.M."/>
        </authorList>
    </citation>
    <scope>NUCLEOTIDE SEQUENCE [LARGE SCALE GENOMIC DNA]</scope>
    <source>
        <strain evidence="5 6">DSM 45000</strain>
    </source>
</reference>